<comment type="subcellular location">
    <subcellularLocation>
        <location evidence="2">Cytoplasm</location>
        <location evidence="2">Cytoskeleton</location>
    </subcellularLocation>
</comment>
<dbReference type="GO" id="GO:0005525">
    <property type="term" value="F:GTP binding"/>
    <property type="evidence" value="ECO:0007669"/>
    <property type="project" value="UniProtKB-KW"/>
</dbReference>
<evidence type="ECO:0000256" key="5">
    <source>
        <dbReference type="ARBA" id="ARBA00022701"/>
    </source>
</evidence>
<keyword evidence="7" id="KW-0547">Nucleotide-binding</keyword>
<sequence length="173" mass="19184">MHDCISIHDGQARVQIGNACWELYCLEHGIQPDGQRPSDKTIGGGDDSFNAFFSETGAGKHVPWAVFVDLGPTGIDEVCTGTSRQLFHPEELITDKEDAANNCACGHYTMGKEIVDLVLDRIHKLADQCTEFQTNLVPYPHIHFPLATYAPVISAEKVYHEQFTVAEIANWLL</sequence>
<evidence type="ECO:0000256" key="4">
    <source>
        <dbReference type="ARBA" id="ARBA00022490"/>
    </source>
</evidence>
<keyword evidence="4" id="KW-0963">Cytoplasm</keyword>
<protein>
    <submittedName>
        <fullName evidence="13">RCG64198</fullName>
    </submittedName>
</protein>
<dbReference type="GO" id="GO:0005200">
    <property type="term" value="F:structural constituent of cytoskeleton"/>
    <property type="evidence" value="ECO:0007669"/>
    <property type="project" value="InterPro"/>
</dbReference>
<dbReference type="SUPFAM" id="SSF55307">
    <property type="entry name" value="Tubulin C-terminal domain-like"/>
    <property type="match status" value="1"/>
</dbReference>
<evidence type="ECO:0000313" key="14">
    <source>
        <dbReference type="Proteomes" id="UP000234681"/>
    </source>
</evidence>
<keyword evidence="5" id="KW-0493">Microtubule</keyword>
<dbReference type="PANTHER" id="PTHR11588">
    <property type="entry name" value="TUBULIN"/>
    <property type="match status" value="1"/>
</dbReference>
<dbReference type="GO" id="GO:0007017">
    <property type="term" value="P:microtubule-based process"/>
    <property type="evidence" value="ECO:0007669"/>
    <property type="project" value="InterPro"/>
</dbReference>
<evidence type="ECO:0000256" key="8">
    <source>
        <dbReference type="ARBA" id="ARBA00022801"/>
    </source>
</evidence>
<comment type="similarity">
    <text evidence="3">Belongs to the tubulin family.</text>
</comment>
<name>A6K3A7_RAT</name>
<reference evidence="13 14" key="1">
    <citation type="submission" date="2005-09" db="EMBL/GenBank/DDBJ databases">
        <authorList>
            <person name="Mural R.J."/>
            <person name="Li P.W."/>
            <person name="Adams M.D."/>
            <person name="Amanatides P.G."/>
            <person name="Baden-Tillson H."/>
            <person name="Barnstead M."/>
            <person name="Chin S.H."/>
            <person name="Dew I."/>
            <person name="Evans C.A."/>
            <person name="Ferriera S."/>
            <person name="Flanigan M."/>
            <person name="Fosler C."/>
            <person name="Glodek A."/>
            <person name="Gu Z."/>
            <person name="Holt R.A."/>
            <person name="Jennings D."/>
            <person name="Kraft C.L."/>
            <person name="Lu F."/>
            <person name="Nguyen T."/>
            <person name="Nusskern D.R."/>
            <person name="Pfannkoch C.M."/>
            <person name="Sitter C."/>
            <person name="Sutton G.G."/>
            <person name="Venter J.C."/>
            <person name="Wang Z."/>
            <person name="Woodage T."/>
            <person name="Zheng X.H."/>
            <person name="Zhong F."/>
        </authorList>
    </citation>
    <scope>NUCLEOTIDE SEQUENCE [LARGE SCALE GENOMIC DNA]</scope>
    <source>
        <strain>BN</strain>
        <strain evidence="14">Sprague-Dawley</strain>
    </source>
</reference>
<dbReference type="InterPro" id="IPR008280">
    <property type="entry name" value="Tub_FtsZ_C"/>
</dbReference>
<evidence type="ECO:0000256" key="7">
    <source>
        <dbReference type="ARBA" id="ARBA00022741"/>
    </source>
</evidence>
<dbReference type="AlphaFoldDB" id="A6K3A7"/>
<dbReference type="GO" id="GO:0016787">
    <property type="term" value="F:hydrolase activity"/>
    <property type="evidence" value="ECO:0007669"/>
    <property type="project" value="UniProtKB-KW"/>
</dbReference>
<evidence type="ECO:0000256" key="6">
    <source>
        <dbReference type="ARBA" id="ARBA00022723"/>
    </source>
</evidence>
<evidence type="ECO:0000256" key="10">
    <source>
        <dbReference type="ARBA" id="ARBA00023212"/>
    </source>
</evidence>
<dbReference type="SUPFAM" id="SSF52490">
    <property type="entry name" value="Tubulin nucleotide-binding domain-like"/>
    <property type="match status" value="1"/>
</dbReference>
<dbReference type="SMART" id="SM00864">
    <property type="entry name" value="Tubulin"/>
    <property type="match status" value="1"/>
</dbReference>
<keyword evidence="8" id="KW-0378">Hydrolase</keyword>
<evidence type="ECO:0000259" key="12">
    <source>
        <dbReference type="SMART" id="SM00864"/>
    </source>
</evidence>
<evidence type="ECO:0000256" key="3">
    <source>
        <dbReference type="ARBA" id="ARBA00009636"/>
    </source>
</evidence>
<evidence type="ECO:0000256" key="2">
    <source>
        <dbReference type="ARBA" id="ARBA00004245"/>
    </source>
</evidence>
<evidence type="ECO:0000313" key="13">
    <source>
        <dbReference type="EMBL" id="EDL85593.1"/>
    </source>
</evidence>
<comment type="catalytic activity">
    <reaction evidence="11">
        <text>GTP + H2O = GDP + phosphate + H(+)</text>
        <dbReference type="Rhea" id="RHEA:19669"/>
        <dbReference type="ChEBI" id="CHEBI:15377"/>
        <dbReference type="ChEBI" id="CHEBI:15378"/>
        <dbReference type="ChEBI" id="CHEBI:37565"/>
        <dbReference type="ChEBI" id="CHEBI:43474"/>
        <dbReference type="ChEBI" id="CHEBI:58189"/>
    </reaction>
    <physiologicalReaction direction="left-to-right" evidence="11">
        <dbReference type="Rhea" id="RHEA:19670"/>
    </physiologicalReaction>
</comment>
<dbReference type="Pfam" id="PF00091">
    <property type="entry name" value="Tubulin"/>
    <property type="match status" value="1"/>
</dbReference>
<dbReference type="InterPro" id="IPR036525">
    <property type="entry name" value="Tubulin/FtsZ_GTPase_sf"/>
</dbReference>
<dbReference type="InterPro" id="IPR003008">
    <property type="entry name" value="Tubulin_FtsZ_GTPase"/>
</dbReference>
<dbReference type="Proteomes" id="UP000234681">
    <property type="component" value="Chromosome 2"/>
</dbReference>
<dbReference type="GO" id="GO:0005874">
    <property type="term" value="C:microtubule"/>
    <property type="evidence" value="ECO:0007669"/>
    <property type="project" value="UniProtKB-KW"/>
</dbReference>
<proteinExistence type="inferred from homology"/>
<evidence type="ECO:0000256" key="11">
    <source>
        <dbReference type="ARBA" id="ARBA00049117"/>
    </source>
</evidence>
<organism evidence="13 14">
    <name type="scientific">Rattus norvegicus</name>
    <name type="common">Rat</name>
    <dbReference type="NCBI Taxonomy" id="10116"/>
    <lineage>
        <taxon>Eukaryota</taxon>
        <taxon>Metazoa</taxon>
        <taxon>Chordata</taxon>
        <taxon>Craniata</taxon>
        <taxon>Vertebrata</taxon>
        <taxon>Euteleostomi</taxon>
        <taxon>Mammalia</taxon>
        <taxon>Eutheria</taxon>
        <taxon>Euarchontoglires</taxon>
        <taxon>Glires</taxon>
        <taxon>Rodentia</taxon>
        <taxon>Myomorpha</taxon>
        <taxon>Muroidea</taxon>
        <taxon>Muridae</taxon>
        <taxon>Murinae</taxon>
        <taxon>Rattus</taxon>
    </lineage>
</organism>
<dbReference type="Gene3D" id="3.40.50.1440">
    <property type="entry name" value="Tubulin/FtsZ, GTPase domain"/>
    <property type="match status" value="2"/>
</dbReference>
<keyword evidence="10" id="KW-0206">Cytoskeleton</keyword>
<accession>A6K3A7</accession>
<keyword evidence="6" id="KW-0479">Metal-binding</keyword>
<feature type="domain" description="Tubulin/FtsZ GTPase" evidence="12">
    <location>
        <begin position="49"/>
        <end position="173"/>
    </location>
</feature>
<evidence type="ECO:0000256" key="9">
    <source>
        <dbReference type="ARBA" id="ARBA00023134"/>
    </source>
</evidence>
<dbReference type="EMBL" id="CH474015">
    <property type="protein sequence ID" value="EDL85593.1"/>
    <property type="molecule type" value="Genomic_DNA"/>
</dbReference>
<dbReference type="PRINTS" id="PR01162">
    <property type="entry name" value="ALPHATUBULIN"/>
</dbReference>
<gene>
    <name evidence="13" type="ORF">rCG_64198</name>
</gene>
<comment type="cofactor">
    <cofactor evidence="1">
        <name>Mg(2+)</name>
        <dbReference type="ChEBI" id="CHEBI:18420"/>
    </cofactor>
</comment>
<dbReference type="InterPro" id="IPR002452">
    <property type="entry name" value="Alpha_tubulin"/>
</dbReference>
<evidence type="ECO:0000256" key="1">
    <source>
        <dbReference type="ARBA" id="ARBA00001946"/>
    </source>
</evidence>
<dbReference type="InterPro" id="IPR000217">
    <property type="entry name" value="Tubulin"/>
</dbReference>
<keyword evidence="9" id="KW-0342">GTP-binding</keyword>
<dbReference type="PRINTS" id="PR01161">
    <property type="entry name" value="TUBULIN"/>
</dbReference>